<evidence type="ECO:0000313" key="2">
    <source>
        <dbReference type="EMBL" id="MDR7357211.1"/>
    </source>
</evidence>
<reference evidence="2 3" key="1">
    <citation type="submission" date="2023-07" db="EMBL/GenBank/DDBJ databases">
        <title>Sequencing the genomes of 1000 actinobacteria strains.</title>
        <authorList>
            <person name="Klenk H.-P."/>
        </authorList>
    </citation>
    <scope>NUCLEOTIDE SEQUENCE [LARGE SCALE GENOMIC DNA]</scope>
    <source>
        <strain evidence="2 3">DSM 20167</strain>
    </source>
</reference>
<keyword evidence="1" id="KW-0812">Transmembrane</keyword>
<gene>
    <name evidence="2" type="ORF">J2S64_000902</name>
</gene>
<keyword evidence="1" id="KW-0472">Membrane</keyword>
<comment type="caution">
    <text evidence="2">The sequence shown here is derived from an EMBL/GenBank/DDBJ whole genome shotgun (WGS) entry which is preliminary data.</text>
</comment>
<name>A0ABU2BF12_9MICC</name>
<feature type="transmembrane region" description="Helical" evidence="1">
    <location>
        <begin position="56"/>
        <end position="75"/>
    </location>
</feature>
<dbReference type="RefSeq" id="WP_310288504.1">
    <property type="nucleotide sequence ID" value="NZ_BAAAWO010000001.1"/>
</dbReference>
<feature type="transmembrane region" description="Helical" evidence="1">
    <location>
        <begin position="96"/>
        <end position="115"/>
    </location>
</feature>
<feature type="transmembrane region" description="Helical" evidence="1">
    <location>
        <begin position="20"/>
        <end position="50"/>
    </location>
</feature>
<sequence>METTPRPDERLPPLNVGEKFLLGLWVFSNVALVAAPLFGGYAGACLMYGFDAVRPGVAPWAALIMVGILVAWLVISDIVELILRRNMAQRHAVLREAVSTLSGVVILAALYGIVFTEAVPALVAAVFASILLLACIPLVKLLEKRAPAEGAPPAT</sequence>
<evidence type="ECO:0000256" key="1">
    <source>
        <dbReference type="SAM" id="Phobius"/>
    </source>
</evidence>
<feature type="transmembrane region" description="Helical" evidence="1">
    <location>
        <begin position="121"/>
        <end position="139"/>
    </location>
</feature>
<protein>
    <submittedName>
        <fullName evidence="2">O-antigen/teichoic acid export membrane protein</fullName>
    </submittedName>
</protein>
<dbReference type="Proteomes" id="UP001183817">
    <property type="component" value="Unassembled WGS sequence"/>
</dbReference>
<accession>A0ABU2BF12</accession>
<evidence type="ECO:0000313" key="3">
    <source>
        <dbReference type="Proteomes" id="UP001183817"/>
    </source>
</evidence>
<keyword evidence="1" id="KW-1133">Transmembrane helix</keyword>
<organism evidence="2 3">
    <name type="scientific">Paeniglutamicibacter sulfureus</name>
    <dbReference type="NCBI Taxonomy" id="43666"/>
    <lineage>
        <taxon>Bacteria</taxon>
        <taxon>Bacillati</taxon>
        <taxon>Actinomycetota</taxon>
        <taxon>Actinomycetes</taxon>
        <taxon>Micrococcales</taxon>
        <taxon>Micrococcaceae</taxon>
        <taxon>Paeniglutamicibacter</taxon>
    </lineage>
</organism>
<dbReference type="EMBL" id="JAVDYI010000001">
    <property type="protein sequence ID" value="MDR7357211.1"/>
    <property type="molecule type" value="Genomic_DNA"/>
</dbReference>
<proteinExistence type="predicted"/>
<keyword evidence="3" id="KW-1185">Reference proteome</keyword>